<evidence type="ECO:0000313" key="2">
    <source>
        <dbReference type="Proteomes" id="UP001516400"/>
    </source>
</evidence>
<organism evidence="1 2">
    <name type="scientific">Cryptolaemus montrouzieri</name>
    <dbReference type="NCBI Taxonomy" id="559131"/>
    <lineage>
        <taxon>Eukaryota</taxon>
        <taxon>Metazoa</taxon>
        <taxon>Ecdysozoa</taxon>
        <taxon>Arthropoda</taxon>
        <taxon>Hexapoda</taxon>
        <taxon>Insecta</taxon>
        <taxon>Pterygota</taxon>
        <taxon>Neoptera</taxon>
        <taxon>Endopterygota</taxon>
        <taxon>Coleoptera</taxon>
        <taxon>Polyphaga</taxon>
        <taxon>Cucujiformia</taxon>
        <taxon>Coccinelloidea</taxon>
        <taxon>Coccinellidae</taxon>
        <taxon>Scymninae</taxon>
        <taxon>Scymnini</taxon>
        <taxon>Cryptolaemus</taxon>
    </lineage>
</organism>
<name>A0ABD2N6S1_9CUCU</name>
<sequence length="116" mass="13638">MFPQLKNVIRALSLRDFQRTKEDFLNISLTYPAYEDLYNFVGISVLLEESSQRNSQRTVEDFLNIPLTHPPYEHVYNLVEISLYHTILNISVTLPPCKDQYNIVRIFPCFLKSLAR</sequence>
<protein>
    <submittedName>
        <fullName evidence="1">Uncharacterized protein</fullName>
    </submittedName>
</protein>
<keyword evidence="2" id="KW-1185">Reference proteome</keyword>
<gene>
    <name evidence="1" type="ORF">HHI36_015676</name>
</gene>
<proteinExistence type="predicted"/>
<evidence type="ECO:0000313" key="1">
    <source>
        <dbReference type="EMBL" id="KAL3274267.1"/>
    </source>
</evidence>
<comment type="caution">
    <text evidence="1">The sequence shown here is derived from an EMBL/GenBank/DDBJ whole genome shotgun (WGS) entry which is preliminary data.</text>
</comment>
<dbReference type="EMBL" id="JABFTP020000062">
    <property type="protein sequence ID" value="KAL3274267.1"/>
    <property type="molecule type" value="Genomic_DNA"/>
</dbReference>
<dbReference type="Proteomes" id="UP001516400">
    <property type="component" value="Unassembled WGS sequence"/>
</dbReference>
<dbReference type="AlphaFoldDB" id="A0ABD2N6S1"/>
<accession>A0ABD2N6S1</accession>
<reference evidence="1 2" key="1">
    <citation type="journal article" date="2021" name="BMC Biol.">
        <title>Horizontally acquired antibacterial genes associated with adaptive radiation of ladybird beetles.</title>
        <authorList>
            <person name="Li H.S."/>
            <person name="Tang X.F."/>
            <person name="Huang Y.H."/>
            <person name="Xu Z.Y."/>
            <person name="Chen M.L."/>
            <person name="Du X.Y."/>
            <person name="Qiu B.Y."/>
            <person name="Chen P.T."/>
            <person name="Zhang W."/>
            <person name="Slipinski A."/>
            <person name="Escalona H.E."/>
            <person name="Waterhouse R.M."/>
            <person name="Zwick A."/>
            <person name="Pang H."/>
        </authorList>
    </citation>
    <scope>NUCLEOTIDE SEQUENCE [LARGE SCALE GENOMIC DNA]</scope>
    <source>
        <strain evidence="1">SYSU2018</strain>
    </source>
</reference>